<evidence type="ECO:0000313" key="8">
    <source>
        <dbReference type="EMBL" id="EFC43691.1"/>
    </source>
</evidence>
<evidence type="ECO:0000256" key="7">
    <source>
        <dbReference type="RuleBase" id="RU000461"/>
    </source>
</evidence>
<dbReference type="InterPro" id="IPR001128">
    <property type="entry name" value="Cyt_P450"/>
</dbReference>
<accession>D2VHJ5</accession>
<dbReference type="GO" id="GO:0020037">
    <property type="term" value="F:heme binding"/>
    <property type="evidence" value="ECO:0007669"/>
    <property type="project" value="InterPro"/>
</dbReference>
<evidence type="ECO:0000256" key="5">
    <source>
        <dbReference type="ARBA" id="ARBA00023033"/>
    </source>
</evidence>
<dbReference type="GO" id="GO:0004497">
    <property type="term" value="F:monooxygenase activity"/>
    <property type="evidence" value="ECO:0007669"/>
    <property type="project" value="UniProtKB-KW"/>
</dbReference>
<gene>
    <name evidence="8" type="ORF">NAEGRDRAFT_68348</name>
</gene>
<dbReference type="PRINTS" id="PR00463">
    <property type="entry name" value="EP450I"/>
</dbReference>
<dbReference type="GeneID" id="8862194"/>
<dbReference type="Gene3D" id="1.10.630.10">
    <property type="entry name" value="Cytochrome P450"/>
    <property type="match status" value="1"/>
</dbReference>
<comment type="cofactor">
    <cofactor evidence="1 6">
        <name>heme</name>
        <dbReference type="ChEBI" id="CHEBI:30413"/>
    </cofactor>
</comment>
<evidence type="ECO:0000256" key="3">
    <source>
        <dbReference type="ARBA" id="ARBA00023002"/>
    </source>
</evidence>
<feature type="binding site" description="axial binding residue" evidence="6">
    <location>
        <position position="395"/>
    </location>
    <ligand>
        <name>heme</name>
        <dbReference type="ChEBI" id="CHEBI:30413"/>
    </ligand>
    <ligandPart>
        <name>Fe</name>
        <dbReference type="ChEBI" id="CHEBI:18248"/>
    </ligandPart>
</feature>
<evidence type="ECO:0000313" key="9">
    <source>
        <dbReference type="Proteomes" id="UP000006671"/>
    </source>
</evidence>
<comment type="similarity">
    <text evidence="7">Belongs to the cytochrome P450 family.</text>
</comment>
<sequence length="458" mass="52790">MPGPKGLPFIGQALDLFKNANNPNAYFTELANQYGDFVKIKLLNNKMVILSDPKAVRELARGEEGRLTLHASRHYKLEKGMIRVTMDYFNHENWNDIRQVLNIPLKPQYFNEVILPQLTELNNELLKSFVNTLKFDENSKQYYFADPMYDIMSQFAFSAVIKVFLGVKVTEKELIEKLGFTVRQYIKDAVDTTDLILKLQYQPGLYKYGYKTKDYKDFEELSDISFGRGFKLVDLLSDRYDGKIPRLKELVEERAKMAGFLSEATTTVLSAFMIGGVDVTARMMTTLLYRIAHEKEWAQKLYEETAQVFGEPTADELTMDSVIPVRNSRLLTKDTILGAYKLEKGTQVLFLDVPSVQSKYVPRGIEFLPERHIKGSEISEPKDYLGPFGTGARKCPGERVATNEIYFALIALVRHFKLTHSNGNEFPPFSVEKSMYYMDPTKYRVFFTPRDHLLPYFK</sequence>
<dbReference type="Pfam" id="PF00067">
    <property type="entry name" value="p450"/>
    <property type="match status" value="1"/>
</dbReference>
<keyword evidence="3 7" id="KW-0560">Oxidoreductase</keyword>
<dbReference type="SUPFAM" id="SSF48264">
    <property type="entry name" value="Cytochrome P450"/>
    <property type="match status" value="1"/>
</dbReference>
<evidence type="ECO:0000256" key="4">
    <source>
        <dbReference type="ARBA" id="ARBA00023004"/>
    </source>
</evidence>
<evidence type="ECO:0000256" key="1">
    <source>
        <dbReference type="ARBA" id="ARBA00001971"/>
    </source>
</evidence>
<organism evidence="9">
    <name type="scientific">Naegleria gruberi</name>
    <name type="common">Amoeba</name>
    <dbReference type="NCBI Taxonomy" id="5762"/>
    <lineage>
        <taxon>Eukaryota</taxon>
        <taxon>Discoba</taxon>
        <taxon>Heterolobosea</taxon>
        <taxon>Tetramitia</taxon>
        <taxon>Eutetramitia</taxon>
        <taxon>Vahlkampfiidae</taxon>
        <taxon>Naegleria</taxon>
    </lineage>
</organism>
<keyword evidence="5 7" id="KW-0503">Monooxygenase</keyword>
<dbReference type="GO" id="GO:0016705">
    <property type="term" value="F:oxidoreductase activity, acting on paired donors, with incorporation or reduction of molecular oxygen"/>
    <property type="evidence" value="ECO:0007669"/>
    <property type="project" value="InterPro"/>
</dbReference>
<dbReference type="RefSeq" id="XP_002676435.1">
    <property type="nucleotide sequence ID" value="XM_002676389.1"/>
</dbReference>
<dbReference type="InParanoid" id="D2VHJ5"/>
<dbReference type="Proteomes" id="UP000006671">
    <property type="component" value="Unassembled WGS sequence"/>
</dbReference>
<evidence type="ECO:0000256" key="6">
    <source>
        <dbReference type="PIRSR" id="PIRSR602401-1"/>
    </source>
</evidence>
<keyword evidence="2 6" id="KW-0479">Metal-binding</keyword>
<dbReference type="VEuPathDB" id="AmoebaDB:NAEGRDRAFT_68348"/>
<dbReference type="OrthoDB" id="3945418at2759"/>
<evidence type="ECO:0000256" key="2">
    <source>
        <dbReference type="ARBA" id="ARBA00022723"/>
    </source>
</evidence>
<dbReference type="KEGG" id="ngr:NAEGRDRAFT_68348"/>
<dbReference type="eggNOG" id="KOG0159">
    <property type="taxonomic scope" value="Eukaryota"/>
</dbReference>
<proteinExistence type="inferred from homology"/>
<dbReference type="STRING" id="5762.D2VHJ5"/>
<name>D2VHJ5_NAEGR</name>
<keyword evidence="6 7" id="KW-0349">Heme</keyword>
<keyword evidence="9" id="KW-1185">Reference proteome</keyword>
<dbReference type="EMBL" id="GG738872">
    <property type="protein sequence ID" value="EFC43691.1"/>
    <property type="molecule type" value="Genomic_DNA"/>
</dbReference>
<dbReference type="InterPro" id="IPR002401">
    <property type="entry name" value="Cyt_P450_E_grp-I"/>
</dbReference>
<dbReference type="GO" id="GO:0005506">
    <property type="term" value="F:iron ion binding"/>
    <property type="evidence" value="ECO:0007669"/>
    <property type="project" value="InterPro"/>
</dbReference>
<dbReference type="AlphaFoldDB" id="D2VHJ5"/>
<protein>
    <submittedName>
        <fullName evidence="8">Predicted protein</fullName>
    </submittedName>
</protein>
<dbReference type="InterPro" id="IPR036396">
    <property type="entry name" value="Cyt_P450_sf"/>
</dbReference>
<reference evidence="8 9" key="1">
    <citation type="journal article" date="2010" name="Cell">
        <title>The genome of Naegleria gruberi illuminates early eukaryotic versatility.</title>
        <authorList>
            <person name="Fritz-Laylin L.K."/>
            <person name="Prochnik S.E."/>
            <person name="Ginger M.L."/>
            <person name="Dacks J.B."/>
            <person name="Carpenter M.L."/>
            <person name="Field M.C."/>
            <person name="Kuo A."/>
            <person name="Paredez A."/>
            <person name="Chapman J."/>
            <person name="Pham J."/>
            <person name="Shu S."/>
            <person name="Neupane R."/>
            <person name="Cipriano M."/>
            <person name="Mancuso J."/>
            <person name="Tu H."/>
            <person name="Salamov A."/>
            <person name="Lindquist E."/>
            <person name="Shapiro H."/>
            <person name="Lucas S."/>
            <person name="Grigoriev I.V."/>
            <person name="Cande W.Z."/>
            <person name="Fulton C."/>
            <person name="Rokhsar D.S."/>
            <person name="Dawson S.C."/>
        </authorList>
    </citation>
    <scope>NUCLEOTIDE SEQUENCE [LARGE SCALE GENOMIC DNA]</scope>
    <source>
        <strain evidence="8 9">NEG-M</strain>
    </source>
</reference>
<dbReference type="PANTHER" id="PTHR24303">
    <property type="entry name" value="HEME-BINDING MONOOXYGENASE FAMILY"/>
    <property type="match status" value="1"/>
</dbReference>
<dbReference type="InterPro" id="IPR017972">
    <property type="entry name" value="Cyt_P450_CS"/>
</dbReference>
<dbReference type="PANTHER" id="PTHR24303:SF31">
    <property type="entry name" value="CYTOCHROME P450 307A1-RELATED"/>
    <property type="match status" value="1"/>
</dbReference>
<keyword evidence="4 6" id="KW-0408">Iron</keyword>
<dbReference type="PROSITE" id="PS00086">
    <property type="entry name" value="CYTOCHROME_P450"/>
    <property type="match status" value="1"/>
</dbReference>